<dbReference type="AlphaFoldDB" id="A0AAV2CFV0"/>
<evidence type="ECO:0000313" key="2">
    <source>
        <dbReference type="EMBL" id="CAL1355248.1"/>
    </source>
</evidence>
<gene>
    <name evidence="2" type="ORF">LTRI10_LOCUS3020</name>
</gene>
<keyword evidence="3" id="KW-1185">Reference proteome</keyword>
<name>A0AAV2CFV0_9ROSI</name>
<feature type="compositionally biased region" description="Polar residues" evidence="1">
    <location>
        <begin position="20"/>
        <end position="34"/>
    </location>
</feature>
<evidence type="ECO:0000256" key="1">
    <source>
        <dbReference type="SAM" id="MobiDB-lite"/>
    </source>
</evidence>
<dbReference type="EMBL" id="OZ034813">
    <property type="protein sequence ID" value="CAL1355248.1"/>
    <property type="molecule type" value="Genomic_DNA"/>
</dbReference>
<dbReference type="Proteomes" id="UP001497516">
    <property type="component" value="Chromosome 1"/>
</dbReference>
<reference evidence="2 3" key="1">
    <citation type="submission" date="2024-04" db="EMBL/GenBank/DDBJ databases">
        <authorList>
            <person name="Fracassetti M."/>
        </authorList>
    </citation>
    <scope>NUCLEOTIDE SEQUENCE [LARGE SCALE GENOMIC DNA]</scope>
</reference>
<protein>
    <submittedName>
        <fullName evidence="2">Uncharacterized protein</fullName>
    </submittedName>
</protein>
<feature type="region of interest" description="Disordered" evidence="1">
    <location>
        <begin position="1"/>
        <end position="91"/>
    </location>
</feature>
<organism evidence="2 3">
    <name type="scientific">Linum trigynum</name>
    <dbReference type="NCBI Taxonomy" id="586398"/>
    <lineage>
        <taxon>Eukaryota</taxon>
        <taxon>Viridiplantae</taxon>
        <taxon>Streptophyta</taxon>
        <taxon>Embryophyta</taxon>
        <taxon>Tracheophyta</taxon>
        <taxon>Spermatophyta</taxon>
        <taxon>Magnoliopsida</taxon>
        <taxon>eudicotyledons</taxon>
        <taxon>Gunneridae</taxon>
        <taxon>Pentapetalae</taxon>
        <taxon>rosids</taxon>
        <taxon>fabids</taxon>
        <taxon>Malpighiales</taxon>
        <taxon>Linaceae</taxon>
        <taxon>Linum</taxon>
    </lineage>
</organism>
<feature type="compositionally biased region" description="Polar residues" evidence="1">
    <location>
        <begin position="74"/>
        <end position="91"/>
    </location>
</feature>
<proteinExistence type="predicted"/>
<sequence length="91" mass="9574">MTVSVPGGPLPDPRPPEINAGSTRPPDTSSSPNGKSERETQQAKKRPKAMCVNPLFVATPMAEDSVTPEESPVKNGNNGTNSPRRPATHTA</sequence>
<evidence type="ECO:0000313" key="3">
    <source>
        <dbReference type="Proteomes" id="UP001497516"/>
    </source>
</evidence>
<accession>A0AAV2CFV0</accession>